<name>A0A813WCA4_9BILA</name>
<comment type="caution">
    <text evidence="1">The sequence shown here is derived from an EMBL/GenBank/DDBJ whole genome shotgun (WGS) entry which is preliminary data.</text>
</comment>
<evidence type="ECO:0000313" key="2">
    <source>
        <dbReference type="Proteomes" id="UP000663864"/>
    </source>
</evidence>
<dbReference type="EMBL" id="CAJNOT010000128">
    <property type="protein sequence ID" value="CAF0853875.1"/>
    <property type="molecule type" value="Genomic_DNA"/>
</dbReference>
<protein>
    <submittedName>
        <fullName evidence="1">Uncharacterized protein</fullName>
    </submittedName>
</protein>
<proteinExistence type="predicted"/>
<dbReference type="Proteomes" id="UP000663864">
    <property type="component" value="Unassembled WGS sequence"/>
</dbReference>
<feature type="non-terminal residue" evidence="1">
    <location>
        <position position="1"/>
    </location>
</feature>
<gene>
    <name evidence="1" type="ORF">ZHD862_LOCUS5016</name>
</gene>
<accession>A0A813WCA4</accession>
<reference evidence="1" key="1">
    <citation type="submission" date="2021-02" db="EMBL/GenBank/DDBJ databases">
        <authorList>
            <person name="Nowell W R."/>
        </authorList>
    </citation>
    <scope>NUCLEOTIDE SEQUENCE</scope>
</reference>
<sequence>MATSTIPTSISPVY</sequence>
<evidence type="ECO:0000313" key="1">
    <source>
        <dbReference type="EMBL" id="CAF0853875.1"/>
    </source>
</evidence>
<organism evidence="1 2">
    <name type="scientific">Rotaria sordida</name>
    <dbReference type="NCBI Taxonomy" id="392033"/>
    <lineage>
        <taxon>Eukaryota</taxon>
        <taxon>Metazoa</taxon>
        <taxon>Spiralia</taxon>
        <taxon>Gnathifera</taxon>
        <taxon>Rotifera</taxon>
        <taxon>Eurotatoria</taxon>
        <taxon>Bdelloidea</taxon>
        <taxon>Philodinida</taxon>
        <taxon>Philodinidae</taxon>
        <taxon>Rotaria</taxon>
    </lineage>
</organism>